<comment type="catalytic activity">
    <reaction evidence="11">
        <text>fluoride(in) = fluoride(out)</text>
        <dbReference type="Rhea" id="RHEA:76159"/>
        <dbReference type="ChEBI" id="CHEBI:17051"/>
    </reaction>
    <physiologicalReaction direction="left-to-right" evidence="11">
        <dbReference type="Rhea" id="RHEA:76160"/>
    </physiologicalReaction>
</comment>
<evidence type="ECO:0000256" key="12">
    <source>
        <dbReference type="HAMAP-Rule" id="MF_00454"/>
    </source>
</evidence>
<evidence type="ECO:0000256" key="6">
    <source>
        <dbReference type="ARBA" id="ARBA00023053"/>
    </source>
</evidence>
<reference evidence="13 14" key="1">
    <citation type="submission" date="2024-06" db="EMBL/GenBank/DDBJ databases">
        <title>Sorghum-associated microbial communities from plants grown in Nebraska, USA.</title>
        <authorList>
            <person name="Schachtman D."/>
        </authorList>
    </citation>
    <scope>NUCLEOTIDE SEQUENCE [LARGE SCALE GENOMIC DNA]</scope>
    <source>
        <strain evidence="13 14">3207</strain>
    </source>
</reference>
<evidence type="ECO:0000256" key="8">
    <source>
        <dbReference type="ARBA" id="ARBA00023136"/>
    </source>
</evidence>
<evidence type="ECO:0000256" key="2">
    <source>
        <dbReference type="ARBA" id="ARBA00022475"/>
    </source>
</evidence>
<dbReference type="RefSeq" id="WP_354549992.1">
    <property type="nucleotide sequence ID" value="NZ_JBEPSM010000001.1"/>
</dbReference>
<feature type="binding site" evidence="12">
    <location>
        <position position="77"/>
    </location>
    <ligand>
        <name>Na(+)</name>
        <dbReference type="ChEBI" id="CHEBI:29101"/>
        <note>structural</note>
    </ligand>
</feature>
<feature type="binding site" evidence="12">
    <location>
        <position position="80"/>
    </location>
    <ligand>
        <name>Na(+)</name>
        <dbReference type="ChEBI" id="CHEBI:29101"/>
        <note>structural</note>
    </ligand>
</feature>
<comment type="similarity">
    <text evidence="10 12">Belongs to the fluoride channel Fluc/FEX (TC 1.A.43) family.</text>
</comment>
<keyword evidence="6 12" id="KW-0915">Sodium</keyword>
<keyword evidence="8 12" id="KW-0472">Membrane</keyword>
<accession>A0ABV2QYU0</accession>
<dbReference type="Proteomes" id="UP001549321">
    <property type="component" value="Unassembled WGS sequence"/>
</dbReference>
<dbReference type="InterPro" id="IPR003691">
    <property type="entry name" value="FluC"/>
</dbReference>
<dbReference type="NCBIfam" id="NF010794">
    <property type="entry name" value="PRK14198.1"/>
    <property type="match status" value="1"/>
</dbReference>
<dbReference type="PANTHER" id="PTHR28259:SF1">
    <property type="entry name" value="FLUORIDE EXPORT PROTEIN 1-RELATED"/>
    <property type="match status" value="1"/>
</dbReference>
<evidence type="ECO:0000256" key="5">
    <source>
        <dbReference type="ARBA" id="ARBA00022989"/>
    </source>
</evidence>
<evidence type="ECO:0000256" key="7">
    <source>
        <dbReference type="ARBA" id="ARBA00023065"/>
    </source>
</evidence>
<dbReference type="PANTHER" id="PTHR28259">
    <property type="entry name" value="FLUORIDE EXPORT PROTEIN 1-RELATED"/>
    <property type="match status" value="1"/>
</dbReference>
<evidence type="ECO:0000256" key="3">
    <source>
        <dbReference type="ARBA" id="ARBA00022519"/>
    </source>
</evidence>
<dbReference type="NCBIfam" id="NF010791">
    <property type="entry name" value="PRK14195.1"/>
    <property type="match status" value="1"/>
</dbReference>
<evidence type="ECO:0000256" key="11">
    <source>
        <dbReference type="ARBA" id="ARBA00035585"/>
    </source>
</evidence>
<dbReference type="Pfam" id="PF02537">
    <property type="entry name" value="CRCB"/>
    <property type="match status" value="1"/>
</dbReference>
<keyword evidence="3" id="KW-0997">Cell inner membrane</keyword>
<evidence type="ECO:0000256" key="4">
    <source>
        <dbReference type="ARBA" id="ARBA00022692"/>
    </source>
</evidence>
<feature type="transmembrane region" description="Helical" evidence="12">
    <location>
        <begin position="69"/>
        <end position="91"/>
    </location>
</feature>
<comment type="function">
    <text evidence="12">Fluoride-specific ion channel. Important for reducing fluoride concentration in the cell, thus reducing its toxicity.</text>
</comment>
<dbReference type="HAMAP" id="MF_00454">
    <property type="entry name" value="FluC"/>
    <property type="match status" value="1"/>
</dbReference>
<keyword evidence="5 12" id="KW-1133">Transmembrane helix</keyword>
<protein>
    <recommendedName>
        <fullName evidence="12">Fluoride-specific ion channel FluC</fullName>
    </recommendedName>
</protein>
<dbReference type="NCBIfam" id="TIGR00494">
    <property type="entry name" value="crcB"/>
    <property type="match status" value="1"/>
</dbReference>
<organism evidence="13 14">
    <name type="scientific">Kaistia defluvii</name>
    <dbReference type="NCBI Taxonomy" id="410841"/>
    <lineage>
        <taxon>Bacteria</taxon>
        <taxon>Pseudomonadati</taxon>
        <taxon>Pseudomonadota</taxon>
        <taxon>Alphaproteobacteria</taxon>
        <taxon>Hyphomicrobiales</taxon>
        <taxon>Kaistiaceae</taxon>
        <taxon>Kaistia</taxon>
    </lineage>
</organism>
<keyword evidence="12" id="KW-0479">Metal-binding</keyword>
<evidence type="ECO:0000256" key="9">
    <source>
        <dbReference type="ARBA" id="ARBA00023303"/>
    </source>
</evidence>
<feature type="transmembrane region" description="Helical" evidence="12">
    <location>
        <begin position="103"/>
        <end position="123"/>
    </location>
</feature>
<feature type="transmembrane region" description="Helical" evidence="12">
    <location>
        <begin position="34"/>
        <end position="57"/>
    </location>
</feature>
<evidence type="ECO:0000313" key="13">
    <source>
        <dbReference type="EMBL" id="MET4633611.1"/>
    </source>
</evidence>
<keyword evidence="14" id="KW-1185">Reference proteome</keyword>
<comment type="activity regulation">
    <text evidence="12">Na(+) is not transported, but it plays an essential structural role and its presence is essential for fluoride channel function.</text>
</comment>
<keyword evidence="4 12" id="KW-0812">Transmembrane</keyword>
<dbReference type="EMBL" id="JBEPSM010000001">
    <property type="protein sequence ID" value="MET4633611.1"/>
    <property type="molecule type" value="Genomic_DNA"/>
</dbReference>
<comment type="caution">
    <text evidence="13">The sequence shown here is derived from an EMBL/GenBank/DDBJ whole genome shotgun (WGS) entry which is preliminary data.</text>
</comment>
<gene>
    <name evidence="12" type="primary">fluC</name>
    <name evidence="12" type="synonym">crcB</name>
    <name evidence="13" type="ORF">ABIE08_001524</name>
</gene>
<evidence type="ECO:0000256" key="10">
    <source>
        <dbReference type="ARBA" id="ARBA00035120"/>
    </source>
</evidence>
<comment type="subcellular location">
    <subcellularLocation>
        <location evidence="1 12">Cell membrane</location>
        <topology evidence="1 12">Multi-pass membrane protein</topology>
    </subcellularLocation>
</comment>
<keyword evidence="9 12" id="KW-0407">Ion channel</keyword>
<name>A0ABV2QYU0_9HYPH</name>
<keyword evidence="7 12" id="KW-0406">Ion transport</keyword>
<keyword evidence="2 12" id="KW-1003">Cell membrane</keyword>
<sequence length="128" mass="13363">MYPVVLVFLGAGLGGVFRHGVNIGMARWFGTGFPWGTLTVNVVGSCVMGLLAGYFAFRAGVNWTPQARLFLATGVLGGFTTFSTFSLDVVLLLERGETGSAALYALASLIVSVLALFAGLLLVRTLAG</sequence>
<proteinExistence type="inferred from homology"/>
<keyword evidence="12" id="KW-0813">Transport</keyword>
<evidence type="ECO:0000313" key="14">
    <source>
        <dbReference type="Proteomes" id="UP001549321"/>
    </source>
</evidence>
<evidence type="ECO:0000256" key="1">
    <source>
        <dbReference type="ARBA" id="ARBA00004651"/>
    </source>
</evidence>